<dbReference type="Proteomes" id="UP000323671">
    <property type="component" value="Chromosome"/>
</dbReference>
<dbReference type="CDD" id="cd06848">
    <property type="entry name" value="GCS_H"/>
    <property type="match status" value="1"/>
</dbReference>
<evidence type="ECO:0000313" key="7">
    <source>
        <dbReference type="Proteomes" id="UP000323671"/>
    </source>
</evidence>
<dbReference type="PANTHER" id="PTHR11715">
    <property type="entry name" value="GLYCINE CLEAVAGE SYSTEM H PROTEIN"/>
    <property type="match status" value="1"/>
</dbReference>
<dbReference type="GO" id="GO:0019464">
    <property type="term" value="P:glycine decarboxylation via glycine cleavage system"/>
    <property type="evidence" value="ECO:0007669"/>
    <property type="project" value="UniProtKB-UniRule"/>
</dbReference>
<dbReference type="InterPro" id="IPR002930">
    <property type="entry name" value="GCV_H"/>
</dbReference>
<dbReference type="NCBIfam" id="NF002270">
    <property type="entry name" value="PRK01202.1"/>
    <property type="match status" value="1"/>
</dbReference>
<accession>A0A5C1E992</accession>
<keyword evidence="7" id="KW-1185">Reference proteome</keyword>
<evidence type="ECO:0000313" key="6">
    <source>
        <dbReference type="EMBL" id="QEL64717.1"/>
    </source>
</evidence>
<dbReference type="KEGG" id="otr:OTERR_12410"/>
<dbReference type="NCBIfam" id="TIGR00527">
    <property type="entry name" value="gcvH"/>
    <property type="match status" value="1"/>
</dbReference>
<feature type="domain" description="Lipoyl-binding" evidence="5">
    <location>
        <begin position="24"/>
        <end position="105"/>
    </location>
</feature>
<dbReference type="GO" id="GO:0005829">
    <property type="term" value="C:cytosol"/>
    <property type="evidence" value="ECO:0007669"/>
    <property type="project" value="TreeGrafter"/>
</dbReference>
<dbReference type="InterPro" id="IPR017453">
    <property type="entry name" value="GCV_H_sub"/>
</dbReference>
<evidence type="ECO:0000259" key="5">
    <source>
        <dbReference type="PROSITE" id="PS50968"/>
    </source>
</evidence>
<dbReference type="InterPro" id="IPR033753">
    <property type="entry name" value="GCV_H/Fam206"/>
</dbReference>
<dbReference type="GO" id="GO:0009249">
    <property type="term" value="P:protein lipoylation"/>
    <property type="evidence" value="ECO:0007669"/>
    <property type="project" value="TreeGrafter"/>
</dbReference>
<proteinExistence type="inferred from homology"/>
<evidence type="ECO:0000256" key="2">
    <source>
        <dbReference type="ARBA" id="ARBA00022823"/>
    </source>
</evidence>
<dbReference type="AlphaFoldDB" id="A0A5C1E992"/>
<dbReference type="SUPFAM" id="SSF51230">
    <property type="entry name" value="Single hybrid motif"/>
    <property type="match status" value="1"/>
</dbReference>
<comment type="function">
    <text evidence="3">The glycine cleavage system catalyzes the degradation of glycine. The H protein shuttles the methylamine group of glycine from the P protein to the T protein.</text>
</comment>
<feature type="modified residue" description="N6-lipoyllysine" evidence="3 4">
    <location>
        <position position="65"/>
    </location>
</feature>
<sequence length="125" mass="12967">MTHIPDDLRYAPGHEWARSESDGTVVVGVSDHGQDLLGDMVFVGLPEVGKVVAAGDPVAVVESVKSAADAHAPVAGTVIEVNAAAADAPESVNSDPYGTWLFKLRPTDPAEIATLMDAATYRASL</sequence>
<comment type="cofactor">
    <cofactor evidence="3">
        <name>(R)-lipoate</name>
        <dbReference type="ChEBI" id="CHEBI:83088"/>
    </cofactor>
    <text evidence="3">Binds 1 lipoyl cofactor covalently.</text>
</comment>
<keyword evidence="2 3" id="KW-0450">Lipoyl</keyword>
<dbReference type="RefSeq" id="WP_054620551.1">
    <property type="nucleotide sequence ID" value="NZ_CP022579.1"/>
</dbReference>
<dbReference type="InterPro" id="IPR011053">
    <property type="entry name" value="Single_hybrid_motif"/>
</dbReference>
<evidence type="ECO:0000256" key="3">
    <source>
        <dbReference type="HAMAP-Rule" id="MF_00272"/>
    </source>
</evidence>
<comment type="subunit">
    <text evidence="3">The glycine cleavage system is composed of four proteins: P, T, L and H.</text>
</comment>
<evidence type="ECO:0000256" key="4">
    <source>
        <dbReference type="PIRSR" id="PIRSR617453-50"/>
    </source>
</evidence>
<comment type="similarity">
    <text evidence="1 3">Belongs to the GcvH family.</text>
</comment>
<gene>
    <name evidence="3 6" type="primary">gcvH</name>
    <name evidence="6" type="ORF">OTERR_12410</name>
</gene>
<evidence type="ECO:0000256" key="1">
    <source>
        <dbReference type="ARBA" id="ARBA00009249"/>
    </source>
</evidence>
<dbReference type="InterPro" id="IPR000089">
    <property type="entry name" value="Biotin_lipoyl"/>
</dbReference>
<dbReference type="EMBL" id="CP022579">
    <property type="protein sequence ID" value="QEL64717.1"/>
    <property type="molecule type" value="Genomic_DNA"/>
</dbReference>
<dbReference type="PROSITE" id="PS50968">
    <property type="entry name" value="BIOTINYL_LIPOYL"/>
    <property type="match status" value="1"/>
</dbReference>
<dbReference type="GO" id="GO:0005960">
    <property type="term" value="C:glycine cleavage complex"/>
    <property type="evidence" value="ECO:0007669"/>
    <property type="project" value="InterPro"/>
</dbReference>
<organism evidence="6 7">
    <name type="scientific">Oryzomicrobium terrae</name>
    <dbReference type="NCBI Taxonomy" id="1735038"/>
    <lineage>
        <taxon>Bacteria</taxon>
        <taxon>Pseudomonadati</taxon>
        <taxon>Pseudomonadota</taxon>
        <taxon>Betaproteobacteria</taxon>
        <taxon>Rhodocyclales</taxon>
        <taxon>Rhodocyclaceae</taxon>
        <taxon>Oryzomicrobium</taxon>
    </lineage>
</organism>
<dbReference type="HAMAP" id="MF_00272">
    <property type="entry name" value="GcvH"/>
    <property type="match status" value="1"/>
</dbReference>
<dbReference type="Pfam" id="PF01597">
    <property type="entry name" value="GCV_H"/>
    <property type="match status" value="1"/>
</dbReference>
<reference evidence="6 7" key="1">
    <citation type="submission" date="2017-07" db="EMBL/GenBank/DDBJ databases">
        <title>Complete genome sequence of Oryzomicrobium terrae TPP412.</title>
        <authorList>
            <person name="Chiu L.-W."/>
            <person name="Lo K.-J."/>
            <person name="Tsai Y.-M."/>
            <person name="Lin S.-S."/>
            <person name="Kuo C.-H."/>
            <person name="Liu C.-T."/>
        </authorList>
    </citation>
    <scope>NUCLEOTIDE SEQUENCE [LARGE SCALE GENOMIC DNA]</scope>
    <source>
        <strain evidence="6 7">TPP412</strain>
    </source>
</reference>
<dbReference type="Gene3D" id="2.40.50.100">
    <property type="match status" value="1"/>
</dbReference>
<dbReference type="PANTHER" id="PTHR11715:SF3">
    <property type="entry name" value="GLYCINE CLEAVAGE SYSTEM H PROTEIN-RELATED"/>
    <property type="match status" value="1"/>
</dbReference>
<name>A0A5C1E992_9RHOO</name>
<protein>
    <recommendedName>
        <fullName evidence="3">Glycine cleavage system H protein</fullName>
    </recommendedName>
</protein>